<dbReference type="PROSITE" id="PS00626">
    <property type="entry name" value="RCC1_2"/>
    <property type="match status" value="2"/>
</dbReference>
<dbReference type="PANTHER" id="PTHR45982:SF1">
    <property type="entry name" value="REGULATOR OF CHROMOSOME CONDENSATION"/>
    <property type="match status" value="1"/>
</dbReference>
<dbReference type="Pfam" id="PF00415">
    <property type="entry name" value="RCC1"/>
    <property type="match status" value="1"/>
</dbReference>
<evidence type="ECO:0000259" key="3">
    <source>
        <dbReference type="Pfam" id="PF25390"/>
    </source>
</evidence>
<dbReference type="InterPro" id="IPR009091">
    <property type="entry name" value="RCC1/BLIP-II"/>
</dbReference>
<keyword evidence="5" id="KW-1185">Reference proteome</keyword>
<name>A0ABT5D7Y9_9BACT</name>
<dbReference type="PRINTS" id="PR00633">
    <property type="entry name" value="RCCNDNSATION"/>
</dbReference>
<evidence type="ECO:0000313" key="5">
    <source>
        <dbReference type="Proteomes" id="UP001221838"/>
    </source>
</evidence>
<dbReference type="Proteomes" id="UP001221838">
    <property type="component" value="Unassembled WGS sequence"/>
</dbReference>
<dbReference type="EMBL" id="JAQNDM010000002">
    <property type="protein sequence ID" value="MDC0709175.1"/>
    <property type="molecule type" value="Genomic_DNA"/>
</dbReference>
<comment type="caution">
    <text evidence="4">The sequence shown here is derived from an EMBL/GenBank/DDBJ whole genome shotgun (WGS) entry which is preliminary data.</text>
</comment>
<evidence type="ECO:0000313" key="4">
    <source>
        <dbReference type="EMBL" id="MDC0709175.1"/>
    </source>
</evidence>
<dbReference type="RefSeq" id="WP_272137491.1">
    <property type="nucleotide sequence ID" value="NZ_JAQNDM010000002.1"/>
</dbReference>
<gene>
    <name evidence="4" type="ORF">POL68_11935</name>
</gene>
<protein>
    <submittedName>
        <fullName evidence="4">Sialidase</fullName>
    </submittedName>
</protein>
<dbReference type="Gene3D" id="2.130.10.30">
    <property type="entry name" value="Regulator of chromosome condensation 1/beta-lactamase-inhibitor protein II"/>
    <property type="match status" value="2"/>
</dbReference>
<keyword evidence="2" id="KW-0677">Repeat</keyword>
<sequence>MKQAVWLAWAGAIAAAWGCADFNKAQDDYCQRHAETCQKEPDTSGDEPTGIDQVSSREQHILAIGNDGSVWAWGQNTTAQLGDGTLQDRARPTKLKGLSGIKSVAAGYGHSLAMGGGKVWRWGQIGSGEIRMTPTEVPELSDIIAVAAGNLQSLALHQSGSVWVWGVDSAKQESDKPSIMKGLPQIDAIAAGGAHLLALDDKGAVWAWGDNSMRQLGKDNLEVSVTPVRVEGLPEIKSIAAGFNHSLALDMQGGVWAWGANEAGQLGDGTKSSSRALPIQVQGLEGITALAAGTFHSLALNRDNEVMAWGADSAGQLGDDVEPQEQLRPVAVAPSVTSALSISAGHAHSLAVLSNGCLFAWGANKNERLGVRTEWVRLLIPEMPNLPLGIIPVPAPVLSFCLN</sequence>
<feature type="domain" description="RCC1-like" evidence="3">
    <location>
        <begin position="133"/>
        <end position="372"/>
    </location>
</feature>
<accession>A0ABT5D7Y9</accession>
<dbReference type="InterPro" id="IPR000408">
    <property type="entry name" value="Reg_chr_condens"/>
</dbReference>
<organism evidence="4 5">
    <name type="scientific">Stigmatella ashevillensis</name>
    <dbReference type="NCBI Taxonomy" id="2995309"/>
    <lineage>
        <taxon>Bacteria</taxon>
        <taxon>Pseudomonadati</taxon>
        <taxon>Myxococcota</taxon>
        <taxon>Myxococcia</taxon>
        <taxon>Myxococcales</taxon>
        <taxon>Cystobacterineae</taxon>
        <taxon>Archangiaceae</taxon>
        <taxon>Stigmatella</taxon>
    </lineage>
</organism>
<reference evidence="4 5" key="1">
    <citation type="submission" date="2022-11" db="EMBL/GenBank/DDBJ databases">
        <title>Minimal conservation of predation-associated metabolite biosynthetic gene clusters underscores biosynthetic potential of Myxococcota including descriptions for ten novel species: Archangium lansinium sp. nov., Myxococcus landrumus sp. nov., Nannocystis bai.</title>
        <authorList>
            <person name="Ahearne A."/>
            <person name="Stevens C."/>
            <person name="Dowd S."/>
        </authorList>
    </citation>
    <scope>NUCLEOTIDE SEQUENCE [LARGE SCALE GENOMIC DNA]</scope>
    <source>
        <strain evidence="4 5">NCWAL01</strain>
    </source>
</reference>
<evidence type="ECO:0000256" key="1">
    <source>
        <dbReference type="ARBA" id="ARBA00022658"/>
    </source>
</evidence>
<dbReference type="InterPro" id="IPR051553">
    <property type="entry name" value="Ran_GTPase-activating"/>
</dbReference>
<dbReference type="SUPFAM" id="SSF50985">
    <property type="entry name" value="RCC1/BLIP-II"/>
    <property type="match status" value="1"/>
</dbReference>
<keyword evidence="1" id="KW-0344">Guanine-nucleotide releasing factor</keyword>
<dbReference type="PANTHER" id="PTHR45982">
    <property type="entry name" value="REGULATOR OF CHROMOSOME CONDENSATION"/>
    <property type="match status" value="1"/>
</dbReference>
<dbReference type="PROSITE" id="PS50012">
    <property type="entry name" value="RCC1_3"/>
    <property type="match status" value="6"/>
</dbReference>
<dbReference type="Pfam" id="PF25390">
    <property type="entry name" value="WD40_RLD"/>
    <property type="match status" value="1"/>
</dbReference>
<proteinExistence type="predicted"/>
<dbReference type="InterPro" id="IPR058923">
    <property type="entry name" value="RCC1-like_dom"/>
</dbReference>
<evidence type="ECO:0000256" key="2">
    <source>
        <dbReference type="ARBA" id="ARBA00022737"/>
    </source>
</evidence>